<dbReference type="InterPro" id="IPR006600">
    <property type="entry name" value="HTH_CenpB_DNA-bd_dom"/>
</dbReference>
<evidence type="ECO:0000256" key="1">
    <source>
        <dbReference type="ARBA" id="ARBA00023125"/>
    </source>
</evidence>
<reference evidence="4 5" key="1">
    <citation type="journal article" date="2018" name="BMC Genomics">
        <title>Comparative genome analyses reveal sequence features reflecting distinct modes of host-adaptation between dicot and monocot powdery mildew.</title>
        <authorList>
            <person name="Wu Y."/>
            <person name="Ma X."/>
            <person name="Pan Z."/>
            <person name="Kale S.D."/>
            <person name="Song Y."/>
            <person name="King H."/>
            <person name="Zhang Q."/>
            <person name="Presley C."/>
            <person name="Deng X."/>
            <person name="Wei C.I."/>
            <person name="Xiao S."/>
        </authorList>
    </citation>
    <scope>NUCLEOTIDE SEQUENCE [LARGE SCALE GENOMIC DNA]</scope>
    <source>
        <strain evidence="4">UCSC1</strain>
    </source>
</reference>
<name>A0A420HN07_9PEZI</name>
<dbReference type="Proteomes" id="UP000285405">
    <property type="component" value="Unassembled WGS sequence"/>
</dbReference>
<comment type="caution">
    <text evidence="4">The sequence shown here is derived from an EMBL/GenBank/DDBJ whole genome shotgun (WGS) entry which is preliminary data.</text>
</comment>
<organism evidence="4 5">
    <name type="scientific">Golovinomyces cichoracearum</name>
    <dbReference type="NCBI Taxonomy" id="62708"/>
    <lineage>
        <taxon>Eukaryota</taxon>
        <taxon>Fungi</taxon>
        <taxon>Dikarya</taxon>
        <taxon>Ascomycota</taxon>
        <taxon>Pezizomycotina</taxon>
        <taxon>Leotiomycetes</taxon>
        <taxon>Erysiphales</taxon>
        <taxon>Erysiphaceae</taxon>
        <taxon>Golovinomyces</taxon>
    </lineage>
</organism>
<keyword evidence="1" id="KW-0238">DNA-binding</keyword>
<gene>
    <name evidence="4" type="ORF">GcC1_180021</name>
</gene>
<accession>A0A420HN07</accession>
<feature type="region of interest" description="Disordered" evidence="2">
    <location>
        <begin position="177"/>
        <end position="204"/>
    </location>
</feature>
<dbReference type="EMBL" id="MCBR01018050">
    <property type="protein sequence ID" value="RKF58803.1"/>
    <property type="molecule type" value="Genomic_DNA"/>
</dbReference>
<dbReference type="OrthoDB" id="3435118at2759"/>
<dbReference type="GO" id="GO:0003677">
    <property type="term" value="F:DNA binding"/>
    <property type="evidence" value="ECO:0007669"/>
    <property type="project" value="UniProtKB-KW"/>
</dbReference>
<evidence type="ECO:0000313" key="4">
    <source>
        <dbReference type="EMBL" id="RKF58803.1"/>
    </source>
</evidence>
<dbReference type="Pfam" id="PF03221">
    <property type="entry name" value="HTH_Tnp_Tc5"/>
    <property type="match status" value="1"/>
</dbReference>
<sequence length="220" mass="25522">MISPQRTAATALNVPLYTLNNRVIEKLTIRRLGAEVLQRLSNDQEDYLVKKIIQLDHVKEAPSHIRVREIAAKLLEIGGDTKPLGKRWATEFLKRHSQVKDMIRSLLIVRYRHLPDELLLLDNSASIKKQKFIKNYYEARCYPLTRAQKQGSWRAADLSPINRQKELRNPFALLSTQEIPKTPPKQTKKRQFHERTTPQKLSDIHNCIQSFQPDLSPQDG</sequence>
<dbReference type="AlphaFoldDB" id="A0A420HN07"/>
<dbReference type="PROSITE" id="PS51253">
    <property type="entry name" value="HTH_CENPB"/>
    <property type="match status" value="1"/>
</dbReference>
<evidence type="ECO:0000256" key="2">
    <source>
        <dbReference type="SAM" id="MobiDB-lite"/>
    </source>
</evidence>
<evidence type="ECO:0000259" key="3">
    <source>
        <dbReference type="PROSITE" id="PS51253"/>
    </source>
</evidence>
<feature type="domain" description="HTH CENPB-type" evidence="3">
    <location>
        <begin position="32"/>
        <end position="102"/>
    </location>
</feature>
<proteinExistence type="predicted"/>
<dbReference type="SMART" id="SM00674">
    <property type="entry name" value="CENPB"/>
    <property type="match status" value="1"/>
</dbReference>
<evidence type="ECO:0000313" key="5">
    <source>
        <dbReference type="Proteomes" id="UP000285405"/>
    </source>
</evidence>
<protein>
    <recommendedName>
        <fullName evidence="3">HTH CENPB-type domain-containing protein</fullName>
    </recommendedName>
</protein>